<dbReference type="RefSeq" id="WP_284379527.1">
    <property type="nucleotide sequence ID" value="NZ_BSNM01000006.1"/>
</dbReference>
<reference evidence="2" key="1">
    <citation type="journal article" date="2014" name="Int. J. Syst. Evol. Microbiol.">
        <title>Complete genome sequence of Corynebacterium casei LMG S-19264T (=DSM 44701T), isolated from a smear-ripened cheese.</title>
        <authorList>
            <consortium name="US DOE Joint Genome Institute (JGI-PGF)"/>
            <person name="Walter F."/>
            <person name="Albersmeier A."/>
            <person name="Kalinowski J."/>
            <person name="Ruckert C."/>
        </authorList>
    </citation>
    <scope>NUCLEOTIDE SEQUENCE</scope>
    <source>
        <strain evidence="2">NBRC 110071</strain>
    </source>
</reference>
<organism evidence="2 3">
    <name type="scientific">Litoribrevibacter albus</name>
    <dbReference type="NCBI Taxonomy" id="1473156"/>
    <lineage>
        <taxon>Bacteria</taxon>
        <taxon>Pseudomonadati</taxon>
        <taxon>Pseudomonadota</taxon>
        <taxon>Gammaproteobacteria</taxon>
        <taxon>Oceanospirillales</taxon>
        <taxon>Oceanospirillaceae</taxon>
        <taxon>Litoribrevibacter</taxon>
    </lineage>
</organism>
<dbReference type="AlphaFoldDB" id="A0AA37S7I4"/>
<reference evidence="2" key="2">
    <citation type="submission" date="2023-01" db="EMBL/GenBank/DDBJ databases">
        <title>Draft genome sequence of Litoribrevibacter albus strain NBRC 110071.</title>
        <authorList>
            <person name="Sun Q."/>
            <person name="Mori K."/>
        </authorList>
    </citation>
    <scope>NUCLEOTIDE SEQUENCE</scope>
    <source>
        <strain evidence="2">NBRC 110071</strain>
    </source>
</reference>
<comment type="caution">
    <text evidence="2">The sequence shown here is derived from an EMBL/GenBank/DDBJ whole genome shotgun (WGS) entry which is preliminary data.</text>
</comment>
<dbReference type="Proteomes" id="UP001161389">
    <property type="component" value="Unassembled WGS sequence"/>
</dbReference>
<keyword evidence="3" id="KW-1185">Reference proteome</keyword>
<proteinExistence type="inferred from homology"/>
<accession>A0AA37S7I4</accession>
<protein>
    <submittedName>
        <fullName evidence="2">Uncharacterized protein</fullName>
    </submittedName>
</protein>
<name>A0AA37S7I4_9GAMM</name>
<gene>
    <name evidence="2" type="ORF">GCM10007876_09950</name>
</gene>
<evidence type="ECO:0000313" key="2">
    <source>
        <dbReference type="EMBL" id="GLQ30517.1"/>
    </source>
</evidence>
<dbReference type="InterPro" id="IPR008249">
    <property type="entry name" value="UPF0231"/>
</dbReference>
<sequence>MDYQFSFDALHRPIAHCSMEHEAFGDWLTHDLKDDAQQIKALLSKLDTLLNKQGREFHFKGQDYRLTLTQEDAILRSTQLHNAGDPFDDVAGASHSFGEPFDHSFTETEDLLFDDDQEYALDPDDLSIDDQQGHAMCGLEDFQALLTAWQNFLQSGS</sequence>
<dbReference type="Pfam" id="PF06062">
    <property type="entry name" value="UPF0231"/>
    <property type="match status" value="2"/>
</dbReference>
<dbReference type="EMBL" id="BSNM01000006">
    <property type="protein sequence ID" value="GLQ30517.1"/>
    <property type="molecule type" value="Genomic_DNA"/>
</dbReference>
<evidence type="ECO:0000256" key="1">
    <source>
        <dbReference type="ARBA" id="ARBA00005367"/>
    </source>
</evidence>
<evidence type="ECO:0000313" key="3">
    <source>
        <dbReference type="Proteomes" id="UP001161389"/>
    </source>
</evidence>
<comment type="similarity">
    <text evidence="1">Belongs to the UPF0231 family.</text>
</comment>